<evidence type="ECO:0000313" key="1">
    <source>
        <dbReference type="EMBL" id="GBM10175.1"/>
    </source>
</evidence>
<keyword evidence="2" id="KW-1185">Reference proteome</keyword>
<dbReference type="EMBL" id="BGPR01000281">
    <property type="protein sequence ID" value="GBM10175.1"/>
    <property type="molecule type" value="Genomic_DNA"/>
</dbReference>
<dbReference type="Proteomes" id="UP000499080">
    <property type="component" value="Unassembled WGS sequence"/>
</dbReference>
<organism evidence="1 2">
    <name type="scientific">Araneus ventricosus</name>
    <name type="common">Orbweaver spider</name>
    <name type="synonym">Epeira ventricosa</name>
    <dbReference type="NCBI Taxonomy" id="182803"/>
    <lineage>
        <taxon>Eukaryota</taxon>
        <taxon>Metazoa</taxon>
        <taxon>Ecdysozoa</taxon>
        <taxon>Arthropoda</taxon>
        <taxon>Chelicerata</taxon>
        <taxon>Arachnida</taxon>
        <taxon>Araneae</taxon>
        <taxon>Araneomorphae</taxon>
        <taxon>Entelegynae</taxon>
        <taxon>Araneoidea</taxon>
        <taxon>Araneidae</taxon>
        <taxon>Araneus</taxon>
    </lineage>
</organism>
<accession>A0A4Y2D3N2</accession>
<dbReference type="AlphaFoldDB" id="A0A4Y2D3N2"/>
<name>A0A4Y2D3N2_ARAVE</name>
<proteinExistence type="predicted"/>
<evidence type="ECO:0000313" key="2">
    <source>
        <dbReference type="Proteomes" id="UP000499080"/>
    </source>
</evidence>
<reference evidence="1 2" key="1">
    <citation type="journal article" date="2019" name="Sci. Rep.">
        <title>Orb-weaving spider Araneus ventricosus genome elucidates the spidroin gene catalogue.</title>
        <authorList>
            <person name="Kono N."/>
            <person name="Nakamura H."/>
            <person name="Ohtoshi R."/>
            <person name="Moran D.A.P."/>
            <person name="Shinohara A."/>
            <person name="Yoshida Y."/>
            <person name="Fujiwara M."/>
            <person name="Mori M."/>
            <person name="Tomita M."/>
            <person name="Arakawa K."/>
        </authorList>
    </citation>
    <scope>NUCLEOTIDE SEQUENCE [LARGE SCALE GENOMIC DNA]</scope>
</reference>
<sequence>MTSLITYHASNDHCSFSVPIIGAKLCVIRRKATLEVDIQCLAGRKRAIEAISWGGTTRVLQGRVFFVISGKRVCKLWMLLFNCWIKPGISELAFDARKNSSEDTRETPKSSFRLAGIPSKAINRILVHRDVEWQ</sequence>
<comment type="caution">
    <text evidence="1">The sequence shown here is derived from an EMBL/GenBank/DDBJ whole genome shotgun (WGS) entry which is preliminary data.</text>
</comment>
<protein>
    <submittedName>
        <fullName evidence="1">Uncharacterized protein</fullName>
    </submittedName>
</protein>
<gene>
    <name evidence="1" type="ORF">AVEN_258774_1</name>
</gene>